<reference evidence="2" key="1">
    <citation type="submission" date="2022-11" db="EMBL/GenBank/DDBJ databases">
        <title>Chromosome-level genome of Pogonophryne albipinna.</title>
        <authorList>
            <person name="Jo E."/>
        </authorList>
    </citation>
    <scope>NUCLEOTIDE SEQUENCE</scope>
    <source>
        <strain evidence="2">SGF0006</strain>
        <tissue evidence="2">Muscle</tissue>
    </source>
</reference>
<evidence type="ECO:0000313" key="2">
    <source>
        <dbReference type="EMBL" id="KAJ4926249.1"/>
    </source>
</evidence>
<comment type="caution">
    <text evidence="2">The sequence shown here is derived from an EMBL/GenBank/DDBJ whole genome shotgun (WGS) entry which is preliminary data.</text>
</comment>
<accession>A0AAD6F939</accession>
<keyword evidence="3" id="KW-1185">Reference proteome</keyword>
<organism evidence="2 3">
    <name type="scientific">Pogonophryne albipinna</name>
    <dbReference type="NCBI Taxonomy" id="1090488"/>
    <lineage>
        <taxon>Eukaryota</taxon>
        <taxon>Metazoa</taxon>
        <taxon>Chordata</taxon>
        <taxon>Craniata</taxon>
        <taxon>Vertebrata</taxon>
        <taxon>Euteleostomi</taxon>
        <taxon>Actinopterygii</taxon>
        <taxon>Neopterygii</taxon>
        <taxon>Teleostei</taxon>
        <taxon>Neoteleostei</taxon>
        <taxon>Acanthomorphata</taxon>
        <taxon>Eupercaria</taxon>
        <taxon>Perciformes</taxon>
        <taxon>Notothenioidei</taxon>
        <taxon>Pogonophryne</taxon>
    </lineage>
</organism>
<dbReference type="Proteomes" id="UP001219934">
    <property type="component" value="Unassembled WGS sequence"/>
</dbReference>
<sequence length="98" mass="11225">MVLEKWSLDILEKKQRWENIVYQGGDGFLHWRLGKWGQKGLKQDNDPKHTATITKEWLQDKSVNVLECLNRSPDLNPISLERSENGCAPTLPIQPDGA</sequence>
<evidence type="ECO:0000256" key="1">
    <source>
        <dbReference type="SAM" id="MobiDB-lite"/>
    </source>
</evidence>
<dbReference type="GO" id="GO:0003676">
    <property type="term" value="F:nucleic acid binding"/>
    <property type="evidence" value="ECO:0007669"/>
    <property type="project" value="InterPro"/>
</dbReference>
<dbReference type="Gene3D" id="3.30.420.10">
    <property type="entry name" value="Ribonuclease H-like superfamily/Ribonuclease H"/>
    <property type="match status" value="1"/>
</dbReference>
<feature type="region of interest" description="Disordered" evidence="1">
    <location>
        <begin position="79"/>
        <end position="98"/>
    </location>
</feature>
<gene>
    <name evidence="2" type="ORF">JOQ06_008430</name>
</gene>
<dbReference type="EMBL" id="JAPTMU010000020">
    <property type="protein sequence ID" value="KAJ4926249.1"/>
    <property type="molecule type" value="Genomic_DNA"/>
</dbReference>
<evidence type="ECO:0000313" key="3">
    <source>
        <dbReference type="Proteomes" id="UP001219934"/>
    </source>
</evidence>
<proteinExistence type="predicted"/>
<dbReference type="InterPro" id="IPR036397">
    <property type="entry name" value="RNaseH_sf"/>
</dbReference>
<dbReference type="AlphaFoldDB" id="A0AAD6F939"/>
<protein>
    <submittedName>
        <fullName evidence="2">Uncharacterized protein</fullName>
    </submittedName>
</protein>
<name>A0AAD6F939_9TELE</name>